<reference evidence="5 6" key="1">
    <citation type="journal article" date="2016" name="Nat. Commun.">
        <title>Thousands of microbial genomes shed light on interconnected biogeochemical processes in an aquifer system.</title>
        <authorList>
            <person name="Anantharaman K."/>
            <person name="Brown C.T."/>
            <person name="Hug L.A."/>
            <person name="Sharon I."/>
            <person name="Castelle C.J."/>
            <person name="Probst A.J."/>
            <person name="Thomas B.C."/>
            <person name="Singh A."/>
            <person name="Wilkins M.J."/>
            <person name="Karaoz U."/>
            <person name="Brodie E.L."/>
            <person name="Williams K.H."/>
            <person name="Hubbard S.S."/>
            <person name="Banfield J.F."/>
        </authorList>
    </citation>
    <scope>NUCLEOTIDE SEQUENCE [LARGE SCALE GENOMIC DNA]</scope>
</reference>
<proteinExistence type="inferred from homology"/>
<dbReference type="InterPro" id="IPR001431">
    <property type="entry name" value="Pept_M16_Zn_BS"/>
</dbReference>
<gene>
    <name evidence="5" type="ORF">A2541_02530</name>
</gene>
<dbReference type="Gene3D" id="3.30.830.10">
    <property type="entry name" value="Metalloenzyme, LuxS/M16 peptidase-like"/>
    <property type="match status" value="2"/>
</dbReference>
<sequence>MNYKKTVLENGLRIIMVPMKDNPTVTVLVLVEAGSKYETKEKNGISHFLEHMCFKGTKKRPGMSDIAFELDSIGSHYNAFTGQEYTGYYAKAEKNNLPKLLDIISDLYLNPLFPEKEIEKEKGVIIEEINMYEDLPQRKVEELFGELLYGDQPAGWSIAGLKENIQKMKKEDFVSYRNKFYVPLATTVIVAGNFNKNKVLVDIEKVFGGLKKEKKGSKIKTLEKQIKPAIKFHQKDTDQVHLVLGVRTFDTFDKRSKVLDVLTGVLSGGMSARLFKKMRDEMGICYYIHANNSLMTDCGTLTIDAGVDNKRVKEAIIALLGELQKLKTILVSPEELNKIKQHLIGTMYLGLESSDSLAEFYGGQEIMNKKAKTPEMIRKEIESVTAQDIQKLAKDIFVNKGLNLAIVGRFDSKLDLESILKF</sequence>
<dbReference type="PANTHER" id="PTHR11851">
    <property type="entry name" value="METALLOPROTEASE"/>
    <property type="match status" value="1"/>
</dbReference>
<dbReference type="GO" id="GO:0004222">
    <property type="term" value="F:metalloendopeptidase activity"/>
    <property type="evidence" value="ECO:0007669"/>
    <property type="project" value="InterPro"/>
</dbReference>
<evidence type="ECO:0000256" key="2">
    <source>
        <dbReference type="RuleBase" id="RU004447"/>
    </source>
</evidence>
<feature type="domain" description="Peptidase M16 C-terminal" evidence="4">
    <location>
        <begin position="168"/>
        <end position="342"/>
    </location>
</feature>
<evidence type="ECO:0000256" key="1">
    <source>
        <dbReference type="ARBA" id="ARBA00007261"/>
    </source>
</evidence>
<dbReference type="STRING" id="1802338.A2541_02530"/>
<comment type="similarity">
    <text evidence="1 2">Belongs to the peptidase M16 family.</text>
</comment>
<name>A0A1G2PD73_9BACT</name>
<evidence type="ECO:0000259" key="4">
    <source>
        <dbReference type="Pfam" id="PF05193"/>
    </source>
</evidence>
<dbReference type="InterPro" id="IPR011249">
    <property type="entry name" value="Metalloenz_LuxS/M16"/>
</dbReference>
<dbReference type="PROSITE" id="PS00143">
    <property type="entry name" value="INSULINASE"/>
    <property type="match status" value="1"/>
</dbReference>
<accession>A0A1G2PD73</accession>
<dbReference type="InterPro" id="IPR007863">
    <property type="entry name" value="Peptidase_M16_C"/>
</dbReference>
<dbReference type="AlphaFoldDB" id="A0A1G2PD73"/>
<dbReference type="InterPro" id="IPR050361">
    <property type="entry name" value="MPP/UQCRC_Complex"/>
</dbReference>
<dbReference type="Proteomes" id="UP000176965">
    <property type="component" value="Unassembled WGS sequence"/>
</dbReference>
<evidence type="ECO:0000313" key="5">
    <source>
        <dbReference type="EMBL" id="OHA46275.1"/>
    </source>
</evidence>
<protein>
    <recommendedName>
        <fullName evidence="7">Peptidase M16</fullName>
    </recommendedName>
</protein>
<evidence type="ECO:0000259" key="3">
    <source>
        <dbReference type="Pfam" id="PF00675"/>
    </source>
</evidence>
<evidence type="ECO:0000313" key="6">
    <source>
        <dbReference type="Proteomes" id="UP000176965"/>
    </source>
</evidence>
<dbReference type="Pfam" id="PF05193">
    <property type="entry name" value="Peptidase_M16_C"/>
    <property type="match status" value="1"/>
</dbReference>
<dbReference type="GO" id="GO:0046872">
    <property type="term" value="F:metal ion binding"/>
    <property type="evidence" value="ECO:0007669"/>
    <property type="project" value="InterPro"/>
</dbReference>
<feature type="domain" description="Peptidase M16 N-terminal" evidence="3">
    <location>
        <begin position="20"/>
        <end position="159"/>
    </location>
</feature>
<dbReference type="PANTHER" id="PTHR11851:SF49">
    <property type="entry name" value="MITOCHONDRIAL-PROCESSING PEPTIDASE SUBUNIT ALPHA"/>
    <property type="match status" value="1"/>
</dbReference>
<dbReference type="EMBL" id="MHSQ01000032">
    <property type="protein sequence ID" value="OHA46275.1"/>
    <property type="molecule type" value="Genomic_DNA"/>
</dbReference>
<dbReference type="InterPro" id="IPR011765">
    <property type="entry name" value="Pept_M16_N"/>
</dbReference>
<comment type="caution">
    <text evidence="5">The sequence shown here is derived from an EMBL/GenBank/DDBJ whole genome shotgun (WGS) entry which is preliminary data.</text>
</comment>
<organism evidence="5 6">
    <name type="scientific">Candidatus Taylorbacteria bacterium RIFOXYD2_FULL_36_9</name>
    <dbReference type="NCBI Taxonomy" id="1802338"/>
    <lineage>
        <taxon>Bacteria</taxon>
        <taxon>Candidatus Tayloriibacteriota</taxon>
    </lineage>
</organism>
<dbReference type="GO" id="GO:0006508">
    <property type="term" value="P:proteolysis"/>
    <property type="evidence" value="ECO:0007669"/>
    <property type="project" value="InterPro"/>
</dbReference>
<evidence type="ECO:0008006" key="7">
    <source>
        <dbReference type="Google" id="ProtNLM"/>
    </source>
</evidence>
<dbReference type="SUPFAM" id="SSF63411">
    <property type="entry name" value="LuxS/MPP-like metallohydrolase"/>
    <property type="match status" value="2"/>
</dbReference>
<dbReference type="Pfam" id="PF00675">
    <property type="entry name" value="Peptidase_M16"/>
    <property type="match status" value="1"/>
</dbReference>